<accession>A0ABV5YNG4</accession>
<sequence>MTTVITGHAGGRMDIGFVGLGLMGRPMALNLARAGTPLVVWNRTAARCEELRAAGARVAADPAELFGRTRIVILMLAGEEAIDQVLARATPDFGARVAGRTIVHMGTTSPAYSRGLEADVRAAGGAYVEAPVSGSRTPAEEGRLVAMLAGEETAVRAVRPLLAPLCHETTVCGAVPGALHMKLAVNLYLITMVTGLAEAAHFAERHGLDMRRFVEVLDTGPMASAVSRVKALKLLDQDFAAQAAAADVLMNNRLVAGAARESGLASPLLDVCHALYDETVALGHGKADMVAVVRAIEERTARQAEGVRA</sequence>
<dbReference type="EMBL" id="JBHLZP010000240">
    <property type="protein sequence ID" value="MFB9835972.1"/>
    <property type="molecule type" value="Genomic_DNA"/>
</dbReference>
<dbReference type="EC" id="1.1.-.-" evidence="6"/>
<evidence type="ECO:0000259" key="5">
    <source>
        <dbReference type="Pfam" id="PF14833"/>
    </source>
</evidence>
<feature type="domain" description="3-hydroxyisobutyrate dehydrogenase-like NAD-binding" evidence="5">
    <location>
        <begin position="180"/>
        <end position="295"/>
    </location>
</feature>
<protein>
    <submittedName>
        <fullName evidence="6">NAD(P)-dependent oxidoreductase</fullName>
        <ecNumber evidence="6">1.1.-.-</ecNumber>
    </submittedName>
</protein>
<dbReference type="GO" id="GO:0016491">
    <property type="term" value="F:oxidoreductase activity"/>
    <property type="evidence" value="ECO:0007669"/>
    <property type="project" value="UniProtKB-KW"/>
</dbReference>
<dbReference type="InterPro" id="IPR015815">
    <property type="entry name" value="HIBADH-related"/>
</dbReference>
<dbReference type="InterPro" id="IPR006115">
    <property type="entry name" value="6PGDH_NADP-bd"/>
</dbReference>
<gene>
    <name evidence="6" type="ORF">ACFFNX_27715</name>
</gene>
<keyword evidence="2 6" id="KW-0560">Oxidoreductase</keyword>
<dbReference type="Gene3D" id="3.40.50.720">
    <property type="entry name" value="NAD(P)-binding Rossmann-like Domain"/>
    <property type="match status" value="1"/>
</dbReference>
<reference evidence="6 7" key="1">
    <citation type="submission" date="2024-09" db="EMBL/GenBank/DDBJ databases">
        <authorList>
            <person name="Sun Q."/>
            <person name="Mori K."/>
        </authorList>
    </citation>
    <scope>NUCLEOTIDE SEQUENCE [LARGE SCALE GENOMIC DNA]</scope>
    <source>
        <strain evidence="6 7">TBRC 0563</strain>
    </source>
</reference>
<dbReference type="SUPFAM" id="SSF48179">
    <property type="entry name" value="6-phosphogluconate dehydrogenase C-terminal domain-like"/>
    <property type="match status" value="1"/>
</dbReference>
<evidence type="ECO:0000313" key="6">
    <source>
        <dbReference type="EMBL" id="MFB9835972.1"/>
    </source>
</evidence>
<evidence type="ECO:0000259" key="4">
    <source>
        <dbReference type="Pfam" id="PF03446"/>
    </source>
</evidence>
<feature type="domain" description="6-phosphogluconate dehydrogenase NADP-binding" evidence="4">
    <location>
        <begin position="14"/>
        <end position="171"/>
    </location>
</feature>
<name>A0ABV5YNG4_9ACTN</name>
<dbReference type="SUPFAM" id="SSF51735">
    <property type="entry name" value="NAD(P)-binding Rossmann-fold domains"/>
    <property type="match status" value="1"/>
</dbReference>
<evidence type="ECO:0000256" key="3">
    <source>
        <dbReference type="ARBA" id="ARBA00023027"/>
    </source>
</evidence>
<dbReference type="Pfam" id="PF03446">
    <property type="entry name" value="NAD_binding_2"/>
    <property type="match status" value="1"/>
</dbReference>
<dbReference type="InterPro" id="IPR008927">
    <property type="entry name" value="6-PGluconate_DH-like_C_sf"/>
</dbReference>
<keyword evidence="3" id="KW-0520">NAD</keyword>
<evidence type="ECO:0000256" key="2">
    <source>
        <dbReference type="ARBA" id="ARBA00023002"/>
    </source>
</evidence>
<dbReference type="Proteomes" id="UP001589627">
    <property type="component" value="Unassembled WGS sequence"/>
</dbReference>
<dbReference type="Pfam" id="PF14833">
    <property type="entry name" value="NAD_binding_11"/>
    <property type="match status" value="1"/>
</dbReference>
<dbReference type="PANTHER" id="PTHR43580">
    <property type="entry name" value="OXIDOREDUCTASE GLYR1-RELATED"/>
    <property type="match status" value="1"/>
</dbReference>
<dbReference type="InterPro" id="IPR051265">
    <property type="entry name" value="HIBADH-related_NP60_sf"/>
</dbReference>
<dbReference type="InterPro" id="IPR036291">
    <property type="entry name" value="NAD(P)-bd_dom_sf"/>
</dbReference>
<evidence type="ECO:0000256" key="1">
    <source>
        <dbReference type="ARBA" id="ARBA00009080"/>
    </source>
</evidence>
<comment type="similarity">
    <text evidence="1">Belongs to the HIBADH-related family.</text>
</comment>
<dbReference type="InterPro" id="IPR002204">
    <property type="entry name" value="3-OH-isobutyrate_DH-rel_CS"/>
</dbReference>
<dbReference type="InterPro" id="IPR013328">
    <property type="entry name" value="6PGD_dom2"/>
</dbReference>
<organism evidence="6 7">
    <name type="scientific">Actinoallomurus acaciae</name>
    <dbReference type="NCBI Taxonomy" id="502577"/>
    <lineage>
        <taxon>Bacteria</taxon>
        <taxon>Bacillati</taxon>
        <taxon>Actinomycetota</taxon>
        <taxon>Actinomycetes</taxon>
        <taxon>Streptosporangiales</taxon>
        <taxon>Thermomonosporaceae</taxon>
        <taxon>Actinoallomurus</taxon>
    </lineage>
</organism>
<evidence type="ECO:0000313" key="7">
    <source>
        <dbReference type="Proteomes" id="UP001589627"/>
    </source>
</evidence>
<dbReference type="RefSeq" id="WP_378208425.1">
    <property type="nucleotide sequence ID" value="NZ_JBHLZP010000240.1"/>
</dbReference>
<dbReference type="PANTHER" id="PTHR43580:SF2">
    <property type="entry name" value="CYTOKINE-LIKE NUCLEAR FACTOR N-PAC"/>
    <property type="match status" value="1"/>
</dbReference>
<keyword evidence="7" id="KW-1185">Reference proteome</keyword>
<proteinExistence type="inferred from homology"/>
<dbReference type="InterPro" id="IPR029154">
    <property type="entry name" value="HIBADH-like_NADP-bd"/>
</dbReference>
<dbReference type="PIRSF" id="PIRSF000103">
    <property type="entry name" value="HIBADH"/>
    <property type="match status" value="1"/>
</dbReference>
<dbReference type="Gene3D" id="1.10.1040.10">
    <property type="entry name" value="N-(1-d-carboxylethyl)-l-norvaline Dehydrogenase, domain 2"/>
    <property type="match status" value="1"/>
</dbReference>
<comment type="caution">
    <text evidence="6">The sequence shown here is derived from an EMBL/GenBank/DDBJ whole genome shotgun (WGS) entry which is preliminary data.</text>
</comment>
<dbReference type="PROSITE" id="PS00895">
    <property type="entry name" value="3_HYDROXYISOBUT_DH"/>
    <property type="match status" value="1"/>
</dbReference>